<evidence type="ECO:0000313" key="3">
    <source>
        <dbReference type="Proteomes" id="UP001614394"/>
    </source>
</evidence>
<evidence type="ECO:0000259" key="1">
    <source>
        <dbReference type="Pfam" id="PF00535"/>
    </source>
</evidence>
<evidence type="ECO:0000313" key="2">
    <source>
        <dbReference type="EMBL" id="MFI9104262.1"/>
    </source>
</evidence>
<accession>A0ABW8CEM0</accession>
<dbReference type="PANTHER" id="PTHR22916">
    <property type="entry name" value="GLYCOSYLTRANSFERASE"/>
    <property type="match status" value="1"/>
</dbReference>
<reference evidence="2 3" key="1">
    <citation type="submission" date="2024-10" db="EMBL/GenBank/DDBJ databases">
        <title>The Natural Products Discovery Center: Release of the First 8490 Sequenced Strains for Exploring Actinobacteria Biosynthetic Diversity.</title>
        <authorList>
            <person name="Kalkreuter E."/>
            <person name="Kautsar S.A."/>
            <person name="Yang D."/>
            <person name="Bader C.D."/>
            <person name="Teijaro C.N."/>
            <person name="Fluegel L."/>
            <person name="Davis C.M."/>
            <person name="Simpson J.R."/>
            <person name="Lauterbach L."/>
            <person name="Steele A.D."/>
            <person name="Gui C."/>
            <person name="Meng S."/>
            <person name="Li G."/>
            <person name="Viehrig K."/>
            <person name="Ye F."/>
            <person name="Su P."/>
            <person name="Kiefer A.F."/>
            <person name="Nichols A."/>
            <person name="Cepeda A.J."/>
            <person name="Yan W."/>
            <person name="Fan B."/>
            <person name="Jiang Y."/>
            <person name="Adhikari A."/>
            <person name="Zheng C.-J."/>
            <person name="Schuster L."/>
            <person name="Cowan T.M."/>
            <person name="Smanski M.J."/>
            <person name="Chevrette M.G."/>
            <person name="De Carvalho L.P.S."/>
            <person name="Shen B."/>
        </authorList>
    </citation>
    <scope>NUCLEOTIDE SEQUENCE [LARGE SCALE GENOMIC DNA]</scope>
    <source>
        <strain evidence="2 3">NPDC053399</strain>
    </source>
</reference>
<dbReference type="Gene3D" id="3.90.550.10">
    <property type="entry name" value="Spore Coat Polysaccharide Biosynthesis Protein SpsA, Chain A"/>
    <property type="match status" value="1"/>
</dbReference>
<dbReference type="EMBL" id="JBITYG010000009">
    <property type="protein sequence ID" value="MFI9104262.1"/>
    <property type="molecule type" value="Genomic_DNA"/>
</dbReference>
<proteinExistence type="predicted"/>
<dbReference type="Pfam" id="PF00535">
    <property type="entry name" value="Glycos_transf_2"/>
    <property type="match status" value="1"/>
</dbReference>
<comment type="caution">
    <text evidence="2">The sequence shown here is derived from an EMBL/GenBank/DDBJ whole genome shotgun (WGS) entry which is preliminary data.</text>
</comment>
<name>A0ABW8CEM0_9ACTN</name>
<dbReference type="InterPro" id="IPR029044">
    <property type="entry name" value="Nucleotide-diphossugar_trans"/>
</dbReference>
<dbReference type="InterPro" id="IPR001173">
    <property type="entry name" value="Glyco_trans_2-like"/>
</dbReference>
<dbReference type="PANTHER" id="PTHR22916:SF3">
    <property type="entry name" value="UDP-GLCNAC:BETAGAL BETA-1,3-N-ACETYLGLUCOSAMINYLTRANSFERASE-LIKE PROTEIN 1"/>
    <property type="match status" value="1"/>
</dbReference>
<gene>
    <name evidence="2" type="ORF">ACIGXA_27470</name>
</gene>
<feature type="domain" description="Glycosyltransferase 2-like" evidence="1">
    <location>
        <begin position="5"/>
        <end position="124"/>
    </location>
</feature>
<protein>
    <submittedName>
        <fullName evidence="2">Glycosyltransferase family 2 protein</fullName>
    </submittedName>
</protein>
<organism evidence="2 3">
    <name type="scientific">Streptomyces fildesensis</name>
    <dbReference type="NCBI Taxonomy" id="375757"/>
    <lineage>
        <taxon>Bacteria</taxon>
        <taxon>Bacillati</taxon>
        <taxon>Actinomycetota</taxon>
        <taxon>Actinomycetes</taxon>
        <taxon>Kitasatosporales</taxon>
        <taxon>Streptomycetaceae</taxon>
        <taxon>Streptomyces</taxon>
    </lineage>
</organism>
<dbReference type="Proteomes" id="UP001614394">
    <property type="component" value="Unassembled WGS sequence"/>
</dbReference>
<dbReference type="RefSeq" id="WP_399654342.1">
    <property type="nucleotide sequence ID" value="NZ_JBITYG010000009.1"/>
</dbReference>
<dbReference type="SUPFAM" id="SSF53448">
    <property type="entry name" value="Nucleotide-diphospho-sugar transferases"/>
    <property type="match status" value="1"/>
</dbReference>
<sequence>MGHVSIVVIVYNDASRIVSAVESALAQGPEVGEVIVVDDCSTDGTLDALAPFAGDPRVRILPRETNSGGCGTPRNDGMAAATLPYVMFLDSDDVLPPGAIGALLPIAEQRRADVVAGQCLRVELPDGATTVWAPLVYDRSAGAELPGTVIEGIEDRPRMLWDTLSVNKLYRRTFLEKHAITFPDGAFHYEDFVFTARVYAADPRLAVTDEVVYLWQVRRQAAKLSISLSRGAIRNWQSRVTAHRGVVEVLRDAGRDELALHAQAKFCDYDLPLYLRELPQRDPEYVADWWRITREYLAGFDPEGIACAAVVSRWIAGAILAAPEPADTGRLVELTARPPRLIPPYDPAAPPVGLGLLTTAELPVAVDGRVRAGGSTRLSLRVHELYGRLAELGPRTIHVELEERTGTRPAVGVQAPLVPDGDGWTAEVRLSTGALACPGQLGVWSVRAEIRYADGAATPVEVRAAGAQAPRRGIVVRPTGRVLLVQTHVTGGRALVLRVADGLQGARRVAEARMRRLLGR</sequence>
<dbReference type="CDD" id="cd00761">
    <property type="entry name" value="Glyco_tranf_GTA_type"/>
    <property type="match status" value="1"/>
</dbReference>
<keyword evidence="3" id="KW-1185">Reference proteome</keyword>